<evidence type="ECO:0000256" key="1">
    <source>
        <dbReference type="ARBA" id="ARBA00009477"/>
    </source>
</evidence>
<feature type="domain" description="Multidrug resistance protein MdtA-like alpha-helical hairpin" evidence="2">
    <location>
        <begin position="98"/>
        <end position="167"/>
    </location>
</feature>
<dbReference type="Pfam" id="PF25876">
    <property type="entry name" value="HH_MFP_RND"/>
    <property type="match status" value="1"/>
</dbReference>
<geneLocation type="plasmid" evidence="5 6">
    <name>unnamed1</name>
</geneLocation>
<organism evidence="5 6">
    <name type="scientific">Rhizobium rhododendri</name>
    <dbReference type="NCBI Taxonomy" id="2506430"/>
    <lineage>
        <taxon>Bacteria</taxon>
        <taxon>Pseudomonadati</taxon>
        <taxon>Pseudomonadota</taxon>
        <taxon>Alphaproteobacteria</taxon>
        <taxon>Hyphomicrobiales</taxon>
        <taxon>Rhizobiaceae</taxon>
        <taxon>Rhizobium/Agrobacterium group</taxon>
        <taxon>Rhizobium</taxon>
    </lineage>
</organism>
<evidence type="ECO:0000259" key="4">
    <source>
        <dbReference type="Pfam" id="PF25954"/>
    </source>
</evidence>
<dbReference type="NCBIfam" id="TIGR01730">
    <property type="entry name" value="RND_mfp"/>
    <property type="match status" value="1"/>
</dbReference>
<dbReference type="Pfam" id="PF25954">
    <property type="entry name" value="Beta-barrel_RND_2"/>
    <property type="match status" value="1"/>
</dbReference>
<keyword evidence="6" id="KW-1185">Reference proteome</keyword>
<comment type="similarity">
    <text evidence="1">Belongs to the membrane fusion protein (MFP) (TC 8.A.1) family.</text>
</comment>
<evidence type="ECO:0000313" key="5">
    <source>
        <dbReference type="EMBL" id="WFS25293.1"/>
    </source>
</evidence>
<dbReference type="InterPro" id="IPR058624">
    <property type="entry name" value="MdtA-like_HH"/>
</dbReference>
<dbReference type="PANTHER" id="PTHR30469:SF38">
    <property type="entry name" value="HLYD FAMILY SECRETION PROTEIN"/>
    <property type="match status" value="1"/>
</dbReference>
<sequence length="358" mass="37553">MKSVFSIALLASAAAVLCSCDKQQSSEAKPKLVETVVASTAPIAASNSITGEIDARVQSDLSFRVSGQIIERLVDVGSAVKAGQVLARIDPAEQKADLAVAKATLESAQAVETQAQLAYQRQLNLFKTQVTTKASLDQAQETLLTAQGTTKSDQASLETAQDALSYTELRADSDGVITARNAEVGQVAQAASAVFTLAHDGPRDAVFNVYESLFLKNKPVDKVTITLLSDPTRHVEASIREISPTIDSTTGTIKVKVGLENAPTMPLGAPVAGTFRSQAEPMIELPWSAMASKAGHTAVWVVDPASSKVSIRPVDVSTYGTGKFGVIKGVAPGDIIVVDGTKFLRPDQVVSYGKGAAQ</sequence>
<dbReference type="Gene3D" id="2.40.50.100">
    <property type="match status" value="1"/>
</dbReference>
<evidence type="ECO:0000259" key="3">
    <source>
        <dbReference type="Pfam" id="PF25917"/>
    </source>
</evidence>
<dbReference type="InterPro" id="IPR058625">
    <property type="entry name" value="MdtA-like_BSH"/>
</dbReference>
<feature type="domain" description="CusB-like beta-barrel" evidence="4">
    <location>
        <begin position="207"/>
        <end position="262"/>
    </location>
</feature>
<dbReference type="PROSITE" id="PS51257">
    <property type="entry name" value="PROKAR_LIPOPROTEIN"/>
    <property type="match status" value="1"/>
</dbReference>
<reference evidence="5 6" key="2">
    <citation type="journal article" date="2023" name="MicrobiologyOpen">
        <title>Genomics of the tumorigenes clade of the family Rhizobiaceae and description of Rhizobium rhododendri sp. nov.</title>
        <authorList>
            <person name="Kuzmanovic N."/>
            <person name="diCenzo G.C."/>
            <person name="Bunk B."/>
            <person name="Sproeer C."/>
            <person name="Fruehling A."/>
            <person name="Neumann-Schaal M."/>
            <person name="Overmann J."/>
            <person name="Smalla K."/>
        </authorList>
    </citation>
    <scope>NUCLEOTIDE SEQUENCE [LARGE SCALE GENOMIC DNA]</scope>
    <source>
        <strain evidence="6">rho-6.2</strain>
        <plasmid evidence="5 6">unnamed1</plasmid>
    </source>
</reference>
<name>A0ABY8IQ52_9HYPH</name>
<protein>
    <submittedName>
        <fullName evidence="5">Efflux RND transporter periplasmic adaptor subunit</fullName>
    </submittedName>
</protein>
<proteinExistence type="inferred from homology"/>
<dbReference type="PANTHER" id="PTHR30469">
    <property type="entry name" value="MULTIDRUG RESISTANCE PROTEIN MDTA"/>
    <property type="match status" value="1"/>
</dbReference>
<dbReference type="InterPro" id="IPR058792">
    <property type="entry name" value="Beta-barrel_RND_2"/>
</dbReference>
<accession>A0ABY8IQ52</accession>
<feature type="domain" description="Multidrug resistance protein MdtA-like barrel-sandwich hybrid" evidence="3">
    <location>
        <begin position="61"/>
        <end position="194"/>
    </location>
</feature>
<gene>
    <name evidence="5" type="ORF">PR018_24010</name>
</gene>
<dbReference type="Proteomes" id="UP000318939">
    <property type="component" value="Plasmid unnamed1"/>
</dbReference>
<dbReference type="Pfam" id="PF25917">
    <property type="entry name" value="BSH_RND"/>
    <property type="match status" value="1"/>
</dbReference>
<dbReference type="Gene3D" id="2.40.420.20">
    <property type="match status" value="1"/>
</dbReference>
<dbReference type="EMBL" id="CP117268">
    <property type="protein sequence ID" value="WFS25293.1"/>
    <property type="molecule type" value="Genomic_DNA"/>
</dbReference>
<reference evidence="5 6" key="1">
    <citation type="journal article" date="2019" name="Phytopathology">
        <title>A Novel Group of Rhizobium tumorigenes-Like Agrobacteria Associated with Crown Gall Disease of Rhododendron and Blueberry.</title>
        <authorList>
            <person name="Kuzmanovic N."/>
            <person name="Behrens P."/>
            <person name="Idczak E."/>
            <person name="Wagner S."/>
            <person name="Gotz M."/>
            <person name="Sproer C."/>
            <person name="Bunk B."/>
            <person name="Overmann J."/>
            <person name="Smalla K."/>
        </authorList>
    </citation>
    <scope>NUCLEOTIDE SEQUENCE [LARGE SCALE GENOMIC DNA]</scope>
    <source>
        <strain evidence="6">rho-6.2</strain>
    </source>
</reference>
<dbReference type="Gene3D" id="1.10.287.470">
    <property type="entry name" value="Helix hairpin bin"/>
    <property type="match status" value="1"/>
</dbReference>
<evidence type="ECO:0000259" key="2">
    <source>
        <dbReference type="Pfam" id="PF25876"/>
    </source>
</evidence>
<dbReference type="Gene3D" id="2.40.30.170">
    <property type="match status" value="1"/>
</dbReference>
<dbReference type="SUPFAM" id="SSF111369">
    <property type="entry name" value="HlyD-like secretion proteins"/>
    <property type="match status" value="1"/>
</dbReference>
<dbReference type="RefSeq" id="WP_142831306.1">
    <property type="nucleotide sequence ID" value="NZ_CP117268.1"/>
</dbReference>
<evidence type="ECO:0000313" key="6">
    <source>
        <dbReference type="Proteomes" id="UP000318939"/>
    </source>
</evidence>
<keyword evidence="5" id="KW-0614">Plasmid</keyword>
<dbReference type="InterPro" id="IPR006143">
    <property type="entry name" value="RND_pump_MFP"/>
</dbReference>